<feature type="chain" id="PRO_5041359740" description="Tartrate-resistant acid phosphatase type 5" evidence="10">
    <location>
        <begin position="18"/>
        <end position="379"/>
    </location>
</feature>
<dbReference type="InterPro" id="IPR004843">
    <property type="entry name" value="Calcineurin-like_PHP"/>
</dbReference>
<dbReference type="PANTHER" id="PTHR10161">
    <property type="entry name" value="TARTRATE-RESISTANT ACID PHOSPHATASE TYPE 5"/>
    <property type="match status" value="1"/>
</dbReference>
<reference evidence="12" key="1">
    <citation type="submission" date="2023-06" db="EMBL/GenBank/DDBJ databases">
        <title>Genomic analysis of the entomopathogenic nematode Steinernema hermaphroditum.</title>
        <authorList>
            <person name="Schwarz E.M."/>
            <person name="Heppert J.K."/>
            <person name="Baniya A."/>
            <person name="Schwartz H.T."/>
            <person name="Tan C.-H."/>
            <person name="Antoshechkin I."/>
            <person name="Sternberg P.W."/>
            <person name="Goodrich-Blair H."/>
            <person name="Dillman A.R."/>
        </authorList>
    </citation>
    <scope>NUCLEOTIDE SEQUENCE</scope>
    <source>
        <strain evidence="12">PS9179</strain>
        <tissue evidence="12">Whole animal</tissue>
    </source>
</reference>
<proteinExistence type="predicted"/>
<protein>
    <recommendedName>
        <fullName evidence="3 6">Tartrate-resistant acid phosphatase type 5</fullName>
        <ecNumber evidence="2 6">3.1.3.2</ecNumber>
    </recommendedName>
</protein>
<dbReference type="CDD" id="cd07378">
    <property type="entry name" value="MPP_ACP5"/>
    <property type="match status" value="1"/>
</dbReference>
<feature type="glycosylation site" description="N-linked (GlcNAc...) asparagine" evidence="9">
    <location>
        <position position="142"/>
    </location>
</feature>
<dbReference type="EC" id="3.1.3.2" evidence="2 6"/>
<evidence type="ECO:0000256" key="10">
    <source>
        <dbReference type="SAM" id="SignalP"/>
    </source>
</evidence>
<feature type="binding site" evidence="7">
    <location>
        <position position="101"/>
    </location>
    <ligand>
        <name>Fe cation</name>
        <dbReference type="ChEBI" id="CHEBI:24875"/>
        <label>1</label>
    </ligand>
</feature>
<comment type="catalytic activity">
    <reaction evidence="1 6">
        <text>a phosphate monoester + H2O = an alcohol + phosphate</text>
        <dbReference type="Rhea" id="RHEA:15017"/>
        <dbReference type="ChEBI" id="CHEBI:15377"/>
        <dbReference type="ChEBI" id="CHEBI:30879"/>
        <dbReference type="ChEBI" id="CHEBI:43474"/>
        <dbReference type="ChEBI" id="CHEBI:67140"/>
        <dbReference type="EC" id="3.1.3.2"/>
    </reaction>
</comment>
<keyword evidence="13" id="KW-1185">Reference proteome</keyword>
<dbReference type="GO" id="GO:0003993">
    <property type="term" value="F:acid phosphatase activity"/>
    <property type="evidence" value="ECO:0007669"/>
    <property type="project" value="UniProtKB-UniRule"/>
</dbReference>
<dbReference type="InterPro" id="IPR024927">
    <property type="entry name" value="Acid_PPase"/>
</dbReference>
<keyword evidence="6 7" id="KW-0408">Iron</keyword>
<evidence type="ECO:0000256" key="4">
    <source>
        <dbReference type="ARBA" id="ARBA00022729"/>
    </source>
</evidence>
<keyword evidence="7" id="KW-0479">Metal-binding</keyword>
<dbReference type="EMBL" id="JAUCMV010000001">
    <property type="protein sequence ID" value="KAK0424755.1"/>
    <property type="molecule type" value="Genomic_DNA"/>
</dbReference>
<dbReference type="Pfam" id="PF00149">
    <property type="entry name" value="Metallophos"/>
    <property type="match status" value="1"/>
</dbReference>
<dbReference type="AlphaFoldDB" id="A0AA39IJH7"/>
<dbReference type="Proteomes" id="UP001175271">
    <property type="component" value="Unassembled WGS sequence"/>
</dbReference>
<dbReference type="GO" id="GO:0046872">
    <property type="term" value="F:metal ion binding"/>
    <property type="evidence" value="ECO:0007669"/>
    <property type="project" value="UniProtKB-KW"/>
</dbReference>
<evidence type="ECO:0000259" key="11">
    <source>
        <dbReference type="Pfam" id="PF00149"/>
    </source>
</evidence>
<evidence type="ECO:0000256" key="2">
    <source>
        <dbReference type="ARBA" id="ARBA00012646"/>
    </source>
</evidence>
<feature type="binding site" evidence="7">
    <location>
        <position position="98"/>
    </location>
    <ligand>
        <name>Fe cation</name>
        <dbReference type="ChEBI" id="CHEBI:24875"/>
        <label>1</label>
    </ligand>
</feature>
<evidence type="ECO:0000256" key="6">
    <source>
        <dbReference type="PIRNR" id="PIRNR000898"/>
    </source>
</evidence>
<feature type="binding site" evidence="7">
    <location>
        <position position="60"/>
    </location>
    <ligand>
        <name>Fe cation</name>
        <dbReference type="ChEBI" id="CHEBI:24875"/>
        <label>1</label>
    </ligand>
</feature>
<evidence type="ECO:0000256" key="3">
    <source>
        <dbReference type="ARBA" id="ARBA00015822"/>
    </source>
</evidence>
<feature type="binding site" evidence="7">
    <location>
        <position position="136"/>
    </location>
    <ligand>
        <name>Fe cation</name>
        <dbReference type="ChEBI" id="CHEBI:24875"/>
        <label>2</label>
    </ligand>
</feature>
<dbReference type="InterPro" id="IPR051558">
    <property type="entry name" value="Metallophosphoesterase_PAP"/>
</dbReference>
<evidence type="ECO:0000256" key="7">
    <source>
        <dbReference type="PIRSR" id="PIRSR000898-1"/>
    </source>
</evidence>
<dbReference type="SUPFAM" id="SSF56300">
    <property type="entry name" value="Metallo-dependent phosphatases"/>
    <property type="match status" value="1"/>
</dbReference>
<gene>
    <name evidence="12" type="ORF">QR680_008830</name>
</gene>
<feature type="domain" description="Calcineurin-like phosphoesterase" evidence="11">
    <location>
        <begin position="53"/>
        <end position="280"/>
    </location>
</feature>
<evidence type="ECO:0000256" key="1">
    <source>
        <dbReference type="ARBA" id="ARBA00000032"/>
    </source>
</evidence>
<dbReference type="PIRSF" id="PIRSF000898">
    <property type="entry name" value="Acid_Ptase_5"/>
    <property type="match status" value="1"/>
</dbReference>
<dbReference type="Gene3D" id="3.60.21.10">
    <property type="match status" value="1"/>
</dbReference>
<evidence type="ECO:0000256" key="8">
    <source>
        <dbReference type="PIRSR" id="PIRSR000898-2"/>
    </source>
</evidence>
<accession>A0AA39IJH7</accession>
<feature type="binding site" evidence="7">
    <location>
        <position position="242"/>
    </location>
    <ligand>
        <name>Fe cation</name>
        <dbReference type="ChEBI" id="CHEBI:24875"/>
        <label>2</label>
    </ligand>
</feature>
<evidence type="ECO:0000256" key="9">
    <source>
        <dbReference type="PIRSR" id="PIRSR000898-3"/>
    </source>
</evidence>
<dbReference type="FunFam" id="3.60.21.10:FF:000062">
    <property type="entry name" value="Tartrate-resistant acid phosphatase type 5"/>
    <property type="match status" value="1"/>
</dbReference>
<dbReference type="PANTHER" id="PTHR10161:SF14">
    <property type="entry name" value="TARTRATE-RESISTANT ACID PHOSPHATASE TYPE 5"/>
    <property type="match status" value="1"/>
</dbReference>
<organism evidence="12 13">
    <name type="scientific">Steinernema hermaphroditum</name>
    <dbReference type="NCBI Taxonomy" id="289476"/>
    <lineage>
        <taxon>Eukaryota</taxon>
        <taxon>Metazoa</taxon>
        <taxon>Ecdysozoa</taxon>
        <taxon>Nematoda</taxon>
        <taxon>Chromadorea</taxon>
        <taxon>Rhabditida</taxon>
        <taxon>Tylenchina</taxon>
        <taxon>Panagrolaimomorpha</taxon>
        <taxon>Strongyloidoidea</taxon>
        <taxon>Steinernematidae</taxon>
        <taxon>Steinernema</taxon>
    </lineage>
</organism>
<evidence type="ECO:0000256" key="5">
    <source>
        <dbReference type="ARBA" id="ARBA00022801"/>
    </source>
</evidence>
<comment type="caution">
    <text evidence="12">The sequence shown here is derived from an EMBL/GenBank/DDBJ whole genome shotgun (WGS) entry which is preliminary data.</text>
</comment>
<feature type="disulfide bond" evidence="8">
    <location>
        <begin position="187"/>
        <end position="256"/>
    </location>
</feature>
<comment type="cofactor">
    <cofactor evidence="7">
        <name>Fe cation</name>
        <dbReference type="ChEBI" id="CHEBI:24875"/>
    </cofactor>
    <text evidence="7">Binds 2 iron ions per subunit.</text>
</comment>
<name>A0AA39IJH7_9BILA</name>
<evidence type="ECO:0000313" key="12">
    <source>
        <dbReference type="EMBL" id="KAK0424755.1"/>
    </source>
</evidence>
<keyword evidence="8" id="KW-1015">Disulfide bond</keyword>
<feature type="binding site" evidence="7">
    <location>
        <position position="277"/>
    </location>
    <ligand>
        <name>Fe cation</name>
        <dbReference type="ChEBI" id="CHEBI:24875"/>
        <label>2</label>
    </ligand>
</feature>
<dbReference type="InterPro" id="IPR029052">
    <property type="entry name" value="Metallo-depent_PP-like"/>
</dbReference>
<evidence type="ECO:0000313" key="13">
    <source>
        <dbReference type="Proteomes" id="UP001175271"/>
    </source>
</evidence>
<feature type="binding site" evidence="7">
    <location>
        <position position="98"/>
    </location>
    <ligand>
        <name>Fe cation</name>
        <dbReference type="ChEBI" id="CHEBI:24875"/>
        <label>2</label>
    </ligand>
</feature>
<feature type="binding site" evidence="7">
    <location>
        <position position="279"/>
    </location>
    <ligand>
        <name>Fe cation</name>
        <dbReference type="ChEBI" id="CHEBI:24875"/>
        <label>1</label>
    </ligand>
</feature>
<feature type="signal peptide" evidence="10">
    <location>
        <begin position="1"/>
        <end position="17"/>
    </location>
</feature>
<keyword evidence="5 6" id="KW-0378">Hydrolase</keyword>
<sequence>MISRPVVFFTATLLATAVPYSSIHNLQIRATTPFRRLSCTGKGVCERPESRSLRFFLVGDTGGIPIYPYTTYGQKKVARMMNDLAAVNPVDFVVNLGDNVYFNGVSDIFDSRFEKSFEDVYDAEHLQVPWYMIAGNHDHFGNITAQIHYTNYSSKWTFPDLYYKTSYRFGPRNVSVDFVFIDTIVLCGNTQDIQNGGFLDVILTKQVDPEEPSDPEAAHKQWEWIVEQLNSSTSDYLFVAGHYPIFSISSHGPSKCLIEHLSPLLKQFGASAYFAGHDHTVQHIRELDGDDEVVLSHFVSGGASRTDRSSAHKKSVPEAWLQFHYPSGFNPFSQLGFTSGAFISVDVDEYRAKFNFYKGSGSELYETTVLPRKRKSSDL</sequence>
<keyword evidence="4 10" id="KW-0732">Signal</keyword>